<evidence type="ECO:0000313" key="1">
    <source>
        <dbReference type="EMBL" id="CKS36226.1"/>
    </source>
</evidence>
<proteinExistence type="predicted"/>
<sequence length="67" mass="6753">MALALLYAWASVSAAMRSAGVSAGAVFTACSSMRAPLTVATPASARSPPCVSIRTACAASLYTSHNF</sequence>
<accession>A0A654ZLR3</accession>
<name>A0A654ZLR3_MYCTX</name>
<reference evidence="1 2" key="1">
    <citation type="submission" date="2015-03" db="EMBL/GenBank/DDBJ databases">
        <authorList>
            <consortium name="Pathogen Informatics"/>
        </authorList>
    </citation>
    <scope>NUCLEOTIDE SEQUENCE [LARGE SCALE GENOMIC DNA]</scope>
    <source>
        <strain evidence="1 2">Bir 172</strain>
    </source>
</reference>
<dbReference type="EMBL" id="CNGE01000271">
    <property type="protein sequence ID" value="CKS36226.1"/>
    <property type="molecule type" value="Genomic_DNA"/>
</dbReference>
<evidence type="ECO:0000313" key="2">
    <source>
        <dbReference type="Proteomes" id="UP000048948"/>
    </source>
</evidence>
<gene>
    <name evidence="1" type="ORF">ERS027646_01716</name>
</gene>
<protein>
    <submittedName>
        <fullName evidence="1">Conserved exported protein of uncharacterized function</fullName>
    </submittedName>
</protein>
<dbReference type="AlphaFoldDB" id="A0A654ZLR3"/>
<organism evidence="1 2">
    <name type="scientific">Mycobacterium tuberculosis</name>
    <dbReference type="NCBI Taxonomy" id="1773"/>
    <lineage>
        <taxon>Bacteria</taxon>
        <taxon>Bacillati</taxon>
        <taxon>Actinomycetota</taxon>
        <taxon>Actinomycetes</taxon>
        <taxon>Mycobacteriales</taxon>
        <taxon>Mycobacteriaceae</taxon>
        <taxon>Mycobacterium</taxon>
        <taxon>Mycobacterium tuberculosis complex</taxon>
    </lineage>
</organism>
<dbReference type="Proteomes" id="UP000048948">
    <property type="component" value="Unassembled WGS sequence"/>
</dbReference>